<dbReference type="AlphaFoldDB" id="A0AAD8ZSR8"/>
<dbReference type="GO" id="GO:0051726">
    <property type="term" value="P:regulation of cell cycle"/>
    <property type="evidence" value="ECO:0007669"/>
    <property type="project" value="InterPro"/>
</dbReference>
<organism evidence="1 2">
    <name type="scientific">Electrophorus voltai</name>
    <dbReference type="NCBI Taxonomy" id="2609070"/>
    <lineage>
        <taxon>Eukaryota</taxon>
        <taxon>Metazoa</taxon>
        <taxon>Chordata</taxon>
        <taxon>Craniata</taxon>
        <taxon>Vertebrata</taxon>
        <taxon>Euteleostomi</taxon>
        <taxon>Actinopterygii</taxon>
        <taxon>Neopterygii</taxon>
        <taxon>Teleostei</taxon>
        <taxon>Ostariophysi</taxon>
        <taxon>Gymnotiformes</taxon>
        <taxon>Gymnotoidei</taxon>
        <taxon>Gymnotidae</taxon>
        <taxon>Electrophorus</taxon>
    </lineage>
</organism>
<keyword evidence="2" id="KW-1185">Reference proteome</keyword>
<dbReference type="InterPro" id="IPR029252">
    <property type="entry name" value="RGCC"/>
</dbReference>
<proteinExistence type="predicted"/>
<evidence type="ECO:0000313" key="1">
    <source>
        <dbReference type="EMBL" id="KAK1804175.1"/>
    </source>
</evidence>
<accession>A0AAD8ZSR8</accession>
<reference evidence="1" key="1">
    <citation type="submission" date="2023-03" db="EMBL/GenBank/DDBJ databases">
        <title>Electrophorus voltai genome.</title>
        <authorList>
            <person name="Bian C."/>
        </authorList>
    </citation>
    <scope>NUCLEOTIDE SEQUENCE</scope>
    <source>
        <strain evidence="1">CB-2022</strain>
        <tissue evidence="1">Muscle</tissue>
    </source>
</reference>
<dbReference type="Proteomes" id="UP001239994">
    <property type="component" value="Unassembled WGS sequence"/>
</dbReference>
<gene>
    <name evidence="1" type="ORF">P4O66_020219</name>
</gene>
<dbReference type="EMBL" id="JAROKS010000004">
    <property type="protein sequence ID" value="KAK1804175.1"/>
    <property type="molecule type" value="Genomic_DNA"/>
</dbReference>
<comment type="caution">
    <text evidence="1">The sequence shown here is derived from an EMBL/GenBank/DDBJ whole genome shotgun (WGS) entry which is preliminary data.</text>
</comment>
<protein>
    <submittedName>
        <fullName evidence="1">Uncharacterized protein</fullName>
    </submittedName>
</protein>
<dbReference type="PANTHER" id="PTHR32193">
    <property type="entry name" value="REGULATOR OF CELL CYCLE RGCC"/>
    <property type="match status" value="1"/>
</dbReference>
<name>A0AAD8ZSR8_9TELE</name>
<dbReference type="Pfam" id="PF15151">
    <property type="entry name" value="RGCC"/>
    <property type="match status" value="1"/>
</dbReference>
<evidence type="ECO:0000313" key="2">
    <source>
        <dbReference type="Proteomes" id="UP001239994"/>
    </source>
</evidence>
<sequence length="119" mass="12899">MELRDLLQEFNEVVEELAAPSQSMPYAFEEQLSAAKQRSALNDGVSDSGIEDADDGECPHIFFITSPVDECSEASHGNILNASMEELNTASMTAAQKAAKLGDTSELQSFIENLDKEIA</sequence>
<dbReference type="PANTHER" id="PTHR32193:SF5">
    <property type="entry name" value="RGCC PROTEIN"/>
    <property type="match status" value="1"/>
</dbReference>
<feature type="non-terminal residue" evidence="1">
    <location>
        <position position="119"/>
    </location>
</feature>